<evidence type="ECO:0000313" key="2">
    <source>
        <dbReference type="Proteomes" id="UP000287033"/>
    </source>
</evidence>
<dbReference type="InterPro" id="IPR010797">
    <property type="entry name" value="Pex26"/>
</dbReference>
<dbReference type="GO" id="GO:0005778">
    <property type="term" value="C:peroxisomal membrane"/>
    <property type="evidence" value="ECO:0007669"/>
    <property type="project" value="InterPro"/>
</dbReference>
<comment type="caution">
    <text evidence="1">The sequence shown here is derived from an EMBL/GenBank/DDBJ whole genome shotgun (WGS) entry which is preliminary data.</text>
</comment>
<dbReference type="Pfam" id="PF07163">
    <property type="entry name" value="Pex26"/>
    <property type="match status" value="1"/>
</dbReference>
<evidence type="ECO:0000313" key="1">
    <source>
        <dbReference type="EMBL" id="GCC41689.1"/>
    </source>
</evidence>
<dbReference type="GO" id="GO:0016558">
    <property type="term" value="P:protein import into peroxisome matrix"/>
    <property type="evidence" value="ECO:0007669"/>
    <property type="project" value="TreeGrafter"/>
</dbReference>
<feature type="non-terminal residue" evidence="1">
    <location>
        <position position="1"/>
    </location>
</feature>
<keyword evidence="2" id="KW-1185">Reference proteome</keyword>
<dbReference type="GO" id="GO:0045046">
    <property type="term" value="P:protein import into peroxisome membrane"/>
    <property type="evidence" value="ECO:0007669"/>
    <property type="project" value="InterPro"/>
</dbReference>
<accession>A0A401TGC5</accession>
<name>A0A401TGC5_CHIPU</name>
<dbReference type="AlphaFoldDB" id="A0A401TGC5"/>
<dbReference type="STRING" id="137246.A0A401TGC5"/>
<dbReference type="Proteomes" id="UP000287033">
    <property type="component" value="Unassembled WGS sequence"/>
</dbReference>
<organism evidence="1 2">
    <name type="scientific">Chiloscyllium punctatum</name>
    <name type="common">Brownbanded bambooshark</name>
    <name type="synonym">Hemiscyllium punctatum</name>
    <dbReference type="NCBI Taxonomy" id="137246"/>
    <lineage>
        <taxon>Eukaryota</taxon>
        <taxon>Metazoa</taxon>
        <taxon>Chordata</taxon>
        <taxon>Craniata</taxon>
        <taxon>Vertebrata</taxon>
        <taxon>Chondrichthyes</taxon>
        <taxon>Elasmobranchii</taxon>
        <taxon>Galeomorphii</taxon>
        <taxon>Galeoidea</taxon>
        <taxon>Orectolobiformes</taxon>
        <taxon>Hemiscylliidae</taxon>
        <taxon>Chiloscyllium</taxon>
    </lineage>
</organism>
<dbReference type="PANTHER" id="PTHR16262:SF2">
    <property type="entry name" value="PEROXISOME ASSEMBLY PROTEIN 26"/>
    <property type="match status" value="1"/>
</dbReference>
<proteinExistence type="predicted"/>
<gene>
    <name evidence="1" type="ORF">chiPu_0025783</name>
</gene>
<reference evidence="1 2" key="1">
    <citation type="journal article" date="2018" name="Nat. Ecol. Evol.">
        <title>Shark genomes provide insights into elasmobranch evolution and the origin of vertebrates.</title>
        <authorList>
            <person name="Hara Y"/>
            <person name="Yamaguchi K"/>
            <person name="Onimaru K"/>
            <person name="Kadota M"/>
            <person name="Koyanagi M"/>
            <person name="Keeley SD"/>
            <person name="Tatsumi K"/>
            <person name="Tanaka K"/>
            <person name="Motone F"/>
            <person name="Kageyama Y"/>
            <person name="Nozu R"/>
            <person name="Adachi N"/>
            <person name="Nishimura O"/>
            <person name="Nakagawa R"/>
            <person name="Tanegashima C"/>
            <person name="Kiyatake I"/>
            <person name="Matsumoto R"/>
            <person name="Murakumo K"/>
            <person name="Nishida K"/>
            <person name="Terakita A"/>
            <person name="Kuratani S"/>
            <person name="Sato K"/>
            <person name="Hyodo S Kuraku.S."/>
        </authorList>
    </citation>
    <scope>NUCLEOTIDE SEQUENCE [LARGE SCALE GENOMIC DNA]</scope>
</reference>
<dbReference type="PANTHER" id="PTHR16262">
    <property type="entry name" value="PEROXISOME ASSEMBLY PROTEIN 26"/>
    <property type="match status" value="1"/>
</dbReference>
<dbReference type="OrthoDB" id="5954192at2759"/>
<dbReference type="EMBL" id="BEZZ01065479">
    <property type="protein sequence ID" value="GCC41689.1"/>
    <property type="molecule type" value="Genomic_DNA"/>
</dbReference>
<protein>
    <submittedName>
        <fullName evidence="1">Uncharacterized protein</fullName>
    </submittedName>
</protein>
<dbReference type="GO" id="GO:0051117">
    <property type="term" value="F:ATPase binding"/>
    <property type="evidence" value="ECO:0007669"/>
    <property type="project" value="TreeGrafter"/>
</dbReference>
<sequence>LYSSVLAADTKSFLCIIGIQALAELNQWDQVLGWILEIYEIPEKIPAKIIQMW</sequence>
<dbReference type="GO" id="GO:0044877">
    <property type="term" value="F:protein-containing complex binding"/>
    <property type="evidence" value="ECO:0007669"/>
    <property type="project" value="InterPro"/>
</dbReference>